<keyword evidence="2" id="KW-1185">Reference proteome</keyword>
<proteinExistence type="predicted"/>
<dbReference type="Proteomes" id="UP000509594">
    <property type="component" value="Chromosome"/>
</dbReference>
<protein>
    <submittedName>
        <fullName evidence="1">Uncharacterized protein</fullName>
    </submittedName>
</protein>
<gene>
    <name evidence="1" type="ORF">HWN40_06265</name>
</gene>
<accession>A0A7D5E7V2</accession>
<evidence type="ECO:0000313" key="2">
    <source>
        <dbReference type="Proteomes" id="UP000509594"/>
    </source>
</evidence>
<organism evidence="1 2">
    <name type="scientific">Methanolobus zinderi</name>
    <dbReference type="NCBI Taxonomy" id="536044"/>
    <lineage>
        <taxon>Archaea</taxon>
        <taxon>Methanobacteriati</taxon>
        <taxon>Methanobacteriota</taxon>
        <taxon>Stenosarchaea group</taxon>
        <taxon>Methanomicrobia</taxon>
        <taxon>Methanosarcinales</taxon>
        <taxon>Methanosarcinaceae</taxon>
        <taxon>Methanolobus</taxon>
    </lineage>
</organism>
<dbReference type="EMBL" id="CP058215">
    <property type="protein sequence ID" value="QLC49879.1"/>
    <property type="molecule type" value="Genomic_DNA"/>
</dbReference>
<sequence length="70" mass="8206">MIEICKRKGKQKEVLSLYFDNNPVLTITRPEKDITPLAHTPLKMNAEKWNVNLPVFLEGMRQIWDKLTLP</sequence>
<dbReference type="AlphaFoldDB" id="A0A7D5E7V2"/>
<dbReference type="KEGG" id="mzi:HWN40_06265"/>
<name>A0A7D5E7V2_9EURY</name>
<dbReference type="GeneID" id="55821262"/>
<evidence type="ECO:0000313" key="1">
    <source>
        <dbReference type="EMBL" id="QLC49879.1"/>
    </source>
</evidence>
<reference evidence="1 2" key="1">
    <citation type="submission" date="2020-06" db="EMBL/GenBank/DDBJ databases">
        <title>Methanolobus halotolerans sp. nov., isolated from a saline lake Tus in Siberia.</title>
        <authorList>
            <person name="Shen Y."/>
            <person name="Chen S.-C."/>
            <person name="Lai M.-C."/>
            <person name="Huang H.-H."/>
            <person name="Chiu H.-H."/>
            <person name="Tang S.-L."/>
            <person name="Rogozin D.Y."/>
            <person name="Degermendzhy A.G."/>
        </authorList>
    </citation>
    <scope>NUCLEOTIDE SEQUENCE [LARGE SCALE GENOMIC DNA]</scope>
    <source>
        <strain evidence="1 2">DSM 21339</strain>
    </source>
</reference>
<dbReference type="RefSeq" id="WP_176964935.1">
    <property type="nucleotide sequence ID" value="NZ_CP058215.1"/>
</dbReference>